<protein>
    <submittedName>
        <fullName evidence="7">Sugar kinase</fullName>
    </submittedName>
</protein>
<name>A0A372LGD8_9BACI</name>
<dbReference type="PANTHER" id="PTHR43085:SF1">
    <property type="entry name" value="PSEUDOURIDINE KINASE-RELATED"/>
    <property type="match status" value="1"/>
</dbReference>
<dbReference type="PROSITE" id="PS00584">
    <property type="entry name" value="PFKB_KINASES_2"/>
    <property type="match status" value="1"/>
</dbReference>
<keyword evidence="2" id="KW-0808">Transferase</keyword>
<keyword evidence="8" id="KW-1185">Reference proteome</keyword>
<comment type="similarity">
    <text evidence="1">Belongs to the carbohydrate kinase PfkB family.</text>
</comment>
<sequence>MSLPRYKKPEILTLGEAMVLFQTSQDGSLQYAPLLTKSLAGAESNVSIGLTRLGKKVGWLSRLGKDPFGDYIFSTLSGEGVDLSYIVRDPEYPTGVMFKEIKGAMDPAVYYYRKGSAASVWDSNELTLDMFEDVKAFHLTGITPALSEECKKVSFAAVKLAKQAGSMISFDPNMRYKLWNREKARETFVQLIKLSDIILPGIEEGELITGEQNPDSIAYKILKMGPRIVVIKLGEKGSVAYIKADGDVHKIEAKAFPVQQVVDTVGAGDGFAAGFLSAYLDQKPIYECLERANAIGAMVTQYRGDWEGLPTLEEVERFIAGTAQVSR</sequence>
<comment type="caution">
    <text evidence="7">The sequence shown here is derived from an EMBL/GenBank/DDBJ whole genome shotgun (WGS) entry which is preliminary data.</text>
</comment>
<evidence type="ECO:0000256" key="1">
    <source>
        <dbReference type="ARBA" id="ARBA00010688"/>
    </source>
</evidence>
<dbReference type="Proteomes" id="UP000262939">
    <property type="component" value="Unassembled WGS sequence"/>
</dbReference>
<dbReference type="InterPro" id="IPR050306">
    <property type="entry name" value="PfkB_Carbo_kinase"/>
</dbReference>
<dbReference type="InterPro" id="IPR011611">
    <property type="entry name" value="PfkB_dom"/>
</dbReference>
<dbReference type="CDD" id="cd01166">
    <property type="entry name" value="KdgK"/>
    <property type="match status" value="1"/>
</dbReference>
<dbReference type="Gene3D" id="3.40.1190.20">
    <property type="match status" value="1"/>
</dbReference>
<gene>
    <name evidence="7" type="ORF">D0466_04315</name>
</gene>
<dbReference type="RefSeq" id="WP_117321315.1">
    <property type="nucleotide sequence ID" value="NZ_QVTD01000003.1"/>
</dbReference>
<dbReference type="PANTHER" id="PTHR43085">
    <property type="entry name" value="HEXOKINASE FAMILY MEMBER"/>
    <property type="match status" value="1"/>
</dbReference>
<accession>A0A372LGD8</accession>
<evidence type="ECO:0000256" key="5">
    <source>
        <dbReference type="ARBA" id="ARBA00022840"/>
    </source>
</evidence>
<proteinExistence type="inferred from homology"/>
<evidence type="ECO:0000313" key="8">
    <source>
        <dbReference type="Proteomes" id="UP000262939"/>
    </source>
</evidence>
<dbReference type="InterPro" id="IPR029056">
    <property type="entry name" value="Ribokinase-like"/>
</dbReference>
<keyword evidence="3" id="KW-0547">Nucleotide-binding</keyword>
<dbReference type="OrthoDB" id="9813569at2"/>
<dbReference type="GO" id="GO:0016301">
    <property type="term" value="F:kinase activity"/>
    <property type="evidence" value="ECO:0007669"/>
    <property type="project" value="UniProtKB-KW"/>
</dbReference>
<evidence type="ECO:0000256" key="2">
    <source>
        <dbReference type="ARBA" id="ARBA00022679"/>
    </source>
</evidence>
<dbReference type="SUPFAM" id="SSF53613">
    <property type="entry name" value="Ribokinase-like"/>
    <property type="match status" value="1"/>
</dbReference>
<evidence type="ECO:0000313" key="7">
    <source>
        <dbReference type="EMBL" id="RFU65139.1"/>
    </source>
</evidence>
<organism evidence="7 8">
    <name type="scientific">Peribacillus glennii</name>
    <dbReference type="NCBI Taxonomy" id="2303991"/>
    <lineage>
        <taxon>Bacteria</taxon>
        <taxon>Bacillati</taxon>
        <taxon>Bacillota</taxon>
        <taxon>Bacilli</taxon>
        <taxon>Bacillales</taxon>
        <taxon>Bacillaceae</taxon>
        <taxon>Peribacillus</taxon>
    </lineage>
</organism>
<reference evidence="7 8" key="1">
    <citation type="submission" date="2018-08" db="EMBL/GenBank/DDBJ databases">
        <title>Bacillus chawlae sp. nov., Bacillus glennii sp. nov., and Bacillus saganii sp. nov. Isolated from the Vehicle Assembly Building at Kennedy Space Center where the Viking Spacecraft were Assembled.</title>
        <authorList>
            <person name="Seuylemezian A."/>
            <person name="Vaishampayan P."/>
        </authorList>
    </citation>
    <scope>NUCLEOTIDE SEQUENCE [LARGE SCALE GENOMIC DNA]</scope>
    <source>
        <strain evidence="7 8">V44-8</strain>
    </source>
</reference>
<feature type="domain" description="Cyclic nucleotide-binding" evidence="6">
    <location>
        <begin position="198"/>
        <end position="272"/>
    </location>
</feature>
<dbReference type="Pfam" id="PF00294">
    <property type="entry name" value="PfkB"/>
    <property type="match status" value="1"/>
</dbReference>
<evidence type="ECO:0000256" key="3">
    <source>
        <dbReference type="ARBA" id="ARBA00022741"/>
    </source>
</evidence>
<dbReference type="AlphaFoldDB" id="A0A372LGD8"/>
<dbReference type="GO" id="GO:0005524">
    <property type="term" value="F:ATP binding"/>
    <property type="evidence" value="ECO:0007669"/>
    <property type="project" value="UniProtKB-KW"/>
</dbReference>
<dbReference type="InterPro" id="IPR002173">
    <property type="entry name" value="Carboh/pur_kinase_PfkB_CS"/>
</dbReference>
<evidence type="ECO:0000256" key="4">
    <source>
        <dbReference type="ARBA" id="ARBA00022777"/>
    </source>
</evidence>
<dbReference type="PROSITE" id="PS50042">
    <property type="entry name" value="CNMP_BINDING_3"/>
    <property type="match status" value="1"/>
</dbReference>
<dbReference type="InterPro" id="IPR000595">
    <property type="entry name" value="cNMP-bd_dom"/>
</dbReference>
<evidence type="ECO:0000259" key="6">
    <source>
        <dbReference type="PROSITE" id="PS50042"/>
    </source>
</evidence>
<keyword evidence="5" id="KW-0067">ATP-binding</keyword>
<dbReference type="EMBL" id="QVTD01000003">
    <property type="protein sequence ID" value="RFU65139.1"/>
    <property type="molecule type" value="Genomic_DNA"/>
</dbReference>
<keyword evidence="4 7" id="KW-0418">Kinase</keyword>